<organism evidence="13 14">
    <name type="scientific">Sneathiella chinensis</name>
    <dbReference type="NCBI Taxonomy" id="349750"/>
    <lineage>
        <taxon>Bacteria</taxon>
        <taxon>Pseudomonadati</taxon>
        <taxon>Pseudomonadota</taxon>
        <taxon>Alphaproteobacteria</taxon>
        <taxon>Sneathiellales</taxon>
        <taxon>Sneathiellaceae</taxon>
        <taxon>Sneathiella</taxon>
    </lineage>
</organism>
<sequence length="348" mass="36469">MKKVILGTTALVAASAVAAGSASAAEAIKLDLGGYLQSSFVVADYDKGDQLPTDVRHEGEVHFTGSTVLDNGLEFGVNIQLEAYTAGDQIDETYMFVQGSFGRVNVGSENSAAYLMHYASPDPVIAWSLNDPNAEAAGFTTPSTAPTEQSDADKITYFTPRFSGFQFGASYTPDSDKETGGAADASDPILNEGARDEAYSIAVNYTNTFNEVSVKASAGYDILTSSTADDIEEISLGAQFGVAGFTFGGAWKRTENDSGINDRQRDDYNVGVTYGQGPWQVGVQYARVELDDAVDGTLDAVVVGGNYVLGPGITAFGGVQFFNGEDALVGASGSEDATVFFVGTALSF</sequence>
<keyword evidence="10" id="KW-0998">Cell outer membrane</keyword>
<evidence type="ECO:0000256" key="5">
    <source>
        <dbReference type="ARBA" id="ARBA00022692"/>
    </source>
</evidence>
<keyword evidence="5" id="KW-0812">Transmembrane</keyword>
<dbReference type="InterPro" id="IPR023614">
    <property type="entry name" value="Porin_dom_sf"/>
</dbReference>
<dbReference type="RefSeq" id="WP_169561862.1">
    <property type="nucleotide sequence ID" value="NZ_BSNF01000010.1"/>
</dbReference>
<evidence type="ECO:0000256" key="1">
    <source>
        <dbReference type="ARBA" id="ARBA00004571"/>
    </source>
</evidence>
<dbReference type="InterPro" id="IPR050298">
    <property type="entry name" value="Gram-neg_bact_OMP"/>
</dbReference>
<proteinExistence type="predicted"/>
<dbReference type="PANTHER" id="PTHR34501">
    <property type="entry name" value="PROTEIN YDDL-RELATED"/>
    <property type="match status" value="1"/>
</dbReference>
<dbReference type="Pfam" id="PF13609">
    <property type="entry name" value="Porin_4"/>
    <property type="match status" value="1"/>
</dbReference>
<protein>
    <recommendedName>
        <fullName evidence="12">Porin domain-containing protein</fullName>
    </recommendedName>
</protein>
<evidence type="ECO:0000256" key="8">
    <source>
        <dbReference type="ARBA" id="ARBA00023114"/>
    </source>
</evidence>
<reference evidence="13" key="2">
    <citation type="submission" date="2023-01" db="EMBL/GenBank/DDBJ databases">
        <title>Draft genome sequence of Sneathiella chinensis strain NBRC 103408.</title>
        <authorList>
            <person name="Sun Q."/>
            <person name="Mori K."/>
        </authorList>
    </citation>
    <scope>NUCLEOTIDE SEQUENCE</scope>
    <source>
        <strain evidence="13">NBRC 103408</strain>
    </source>
</reference>
<keyword evidence="6 11" id="KW-0732">Signal</keyword>
<dbReference type="Gene3D" id="2.40.160.10">
    <property type="entry name" value="Porin"/>
    <property type="match status" value="1"/>
</dbReference>
<dbReference type="EMBL" id="BSNF01000010">
    <property type="protein sequence ID" value="GLQ08019.1"/>
    <property type="molecule type" value="Genomic_DNA"/>
</dbReference>
<evidence type="ECO:0000259" key="12">
    <source>
        <dbReference type="Pfam" id="PF13609"/>
    </source>
</evidence>
<keyword evidence="8" id="KW-0626">Porin</keyword>
<evidence type="ECO:0000256" key="3">
    <source>
        <dbReference type="ARBA" id="ARBA00022448"/>
    </source>
</evidence>
<dbReference type="InterPro" id="IPR033900">
    <property type="entry name" value="Gram_neg_porin_domain"/>
</dbReference>
<comment type="subcellular location">
    <subcellularLocation>
        <location evidence="1">Cell outer membrane</location>
        <topology evidence="1">Multi-pass membrane protein</topology>
    </subcellularLocation>
</comment>
<keyword evidence="9" id="KW-0472">Membrane</keyword>
<keyword evidence="4" id="KW-1134">Transmembrane beta strand</keyword>
<evidence type="ECO:0000313" key="14">
    <source>
        <dbReference type="Proteomes" id="UP001161409"/>
    </source>
</evidence>
<evidence type="ECO:0000256" key="9">
    <source>
        <dbReference type="ARBA" id="ARBA00023136"/>
    </source>
</evidence>
<dbReference type="Proteomes" id="UP001161409">
    <property type="component" value="Unassembled WGS sequence"/>
</dbReference>
<dbReference type="PANTHER" id="PTHR34501:SF9">
    <property type="entry name" value="MAJOR OUTER MEMBRANE PROTEIN P.IA"/>
    <property type="match status" value="1"/>
</dbReference>
<evidence type="ECO:0000256" key="7">
    <source>
        <dbReference type="ARBA" id="ARBA00023065"/>
    </source>
</evidence>
<evidence type="ECO:0000256" key="11">
    <source>
        <dbReference type="SAM" id="SignalP"/>
    </source>
</evidence>
<name>A0ABQ5U9U3_9PROT</name>
<feature type="signal peptide" evidence="11">
    <location>
        <begin position="1"/>
        <end position="24"/>
    </location>
</feature>
<comment type="caution">
    <text evidence="13">The sequence shown here is derived from an EMBL/GenBank/DDBJ whole genome shotgun (WGS) entry which is preliminary data.</text>
</comment>
<gene>
    <name evidence="13" type="ORF">GCM10007924_32410</name>
</gene>
<reference evidence="13" key="1">
    <citation type="journal article" date="2014" name="Int. J. Syst. Evol. Microbiol.">
        <title>Complete genome of a new Firmicutes species belonging to the dominant human colonic microbiota ('Ruminococcus bicirculans') reveals two chromosomes and a selective capacity to utilize plant glucans.</title>
        <authorList>
            <consortium name="NISC Comparative Sequencing Program"/>
            <person name="Wegmann U."/>
            <person name="Louis P."/>
            <person name="Goesmann A."/>
            <person name="Henrissat B."/>
            <person name="Duncan S.H."/>
            <person name="Flint H.J."/>
        </authorList>
    </citation>
    <scope>NUCLEOTIDE SEQUENCE</scope>
    <source>
        <strain evidence="13">NBRC 103408</strain>
    </source>
</reference>
<evidence type="ECO:0000256" key="4">
    <source>
        <dbReference type="ARBA" id="ARBA00022452"/>
    </source>
</evidence>
<keyword evidence="3" id="KW-0813">Transport</keyword>
<keyword evidence="14" id="KW-1185">Reference proteome</keyword>
<dbReference type="SUPFAM" id="SSF56935">
    <property type="entry name" value="Porins"/>
    <property type="match status" value="1"/>
</dbReference>
<evidence type="ECO:0000256" key="2">
    <source>
        <dbReference type="ARBA" id="ARBA00011233"/>
    </source>
</evidence>
<evidence type="ECO:0000256" key="6">
    <source>
        <dbReference type="ARBA" id="ARBA00022729"/>
    </source>
</evidence>
<feature type="chain" id="PRO_5045593780" description="Porin domain-containing protein" evidence="11">
    <location>
        <begin position="25"/>
        <end position="348"/>
    </location>
</feature>
<comment type="subunit">
    <text evidence="2">Homotrimer.</text>
</comment>
<accession>A0ABQ5U9U3</accession>
<evidence type="ECO:0000256" key="10">
    <source>
        <dbReference type="ARBA" id="ARBA00023237"/>
    </source>
</evidence>
<feature type="domain" description="Porin" evidence="12">
    <location>
        <begin position="13"/>
        <end position="326"/>
    </location>
</feature>
<evidence type="ECO:0000313" key="13">
    <source>
        <dbReference type="EMBL" id="GLQ08019.1"/>
    </source>
</evidence>
<keyword evidence="7" id="KW-0406">Ion transport</keyword>